<dbReference type="AlphaFoldDB" id="A0A7H0VD40"/>
<sequence length="385" mass="45534">MKQDKIVISVDKLYYSFNTFSDILNEDILNIFILGGYQIKDPTQQIDQNYKIQKIIIKNDIELGTLCLDSRYKPNLNTIKFFNKPLYTNRKQVIALTSFIDLNFNKDNYISQLELAIDTNYNIIKRYNRLINNNNLELTKNYIGSYYGIEYTSNTYKRSENNESKYILHKSDDFKSDIKTAKKPLIRLENKRKLLKNSQKRHYITDHLSCQGIDTGKDFFRMELVIPNHQSFLVSKNKEYINGSKSISSYQYNKINDMEKMEYMAVTSNGYYDINIDCILNNSDYKLSLFYIYLNKIIVNNDKLLKINYSFMPISKIKNISKKRNPKQVEEFDPIEKAQQGYLEMLQRLGHLTTDNIYQIQRMINKNKRDVNKPQTEIGLQSLFT</sequence>
<reference evidence="1 2" key="1">
    <citation type="submission" date="2020-08" db="EMBL/GenBank/DDBJ databases">
        <title>Croceimicrobium hydrocarbonivorans gen. nov., sp. nov., a novel marine bacterium isolated from a bacterial consortium that degrades polyethylene terephthalate.</title>
        <authorList>
            <person name="Liu R."/>
        </authorList>
    </citation>
    <scope>NUCLEOTIDE SEQUENCE [LARGE SCALE GENOMIC DNA]</scope>
    <source>
        <strain evidence="1 2">A20-9</strain>
    </source>
</reference>
<dbReference type="RefSeq" id="WP_210758171.1">
    <property type="nucleotide sequence ID" value="NZ_CP060139.1"/>
</dbReference>
<evidence type="ECO:0000313" key="1">
    <source>
        <dbReference type="EMBL" id="QNR23638.1"/>
    </source>
</evidence>
<protein>
    <submittedName>
        <fullName evidence="1">Uncharacterized protein</fullName>
    </submittedName>
</protein>
<organism evidence="1 2">
    <name type="scientific">Croceimicrobium hydrocarbonivorans</name>
    <dbReference type="NCBI Taxonomy" id="2761580"/>
    <lineage>
        <taxon>Bacteria</taxon>
        <taxon>Pseudomonadati</taxon>
        <taxon>Bacteroidota</taxon>
        <taxon>Flavobacteriia</taxon>
        <taxon>Flavobacteriales</taxon>
        <taxon>Owenweeksiaceae</taxon>
        <taxon>Croceimicrobium</taxon>
    </lineage>
</organism>
<dbReference type="KEGG" id="chyd:H4K34_14825"/>
<evidence type="ECO:0000313" key="2">
    <source>
        <dbReference type="Proteomes" id="UP000516305"/>
    </source>
</evidence>
<proteinExistence type="predicted"/>
<keyword evidence="2" id="KW-1185">Reference proteome</keyword>
<dbReference type="Proteomes" id="UP000516305">
    <property type="component" value="Chromosome"/>
</dbReference>
<gene>
    <name evidence="1" type="ORF">H4K34_14825</name>
</gene>
<dbReference type="EMBL" id="CP060139">
    <property type="protein sequence ID" value="QNR23638.1"/>
    <property type="molecule type" value="Genomic_DNA"/>
</dbReference>
<name>A0A7H0VD40_9FLAO</name>
<accession>A0A7H0VD40</accession>